<feature type="chain" id="PRO_5040953488" description="Ig-like domain-containing protein" evidence="1">
    <location>
        <begin position="19"/>
        <end position="538"/>
    </location>
</feature>
<evidence type="ECO:0000256" key="1">
    <source>
        <dbReference type="SAM" id="SignalP"/>
    </source>
</evidence>
<organism evidence="2 3">
    <name type="scientific">Legionella maioricensis</name>
    <dbReference type="NCBI Taxonomy" id="2896528"/>
    <lineage>
        <taxon>Bacteria</taxon>
        <taxon>Pseudomonadati</taxon>
        <taxon>Pseudomonadota</taxon>
        <taxon>Gammaproteobacteria</taxon>
        <taxon>Legionellales</taxon>
        <taxon>Legionellaceae</taxon>
        <taxon>Legionella</taxon>
    </lineage>
</organism>
<dbReference type="RefSeq" id="WP_250424668.1">
    <property type="nucleotide sequence ID" value="NZ_JAJKBJ010000040.1"/>
</dbReference>
<dbReference type="AlphaFoldDB" id="A0A9X2D3M6"/>
<accession>A0A9X2D3M6</accession>
<name>A0A9X2D3M6_9GAMM</name>
<comment type="caution">
    <text evidence="2">The sequence shown here is derived from an EMBL/GenBank/DDBJ whole genome shotgun (WGS) entry which is preliminary data.</text>
</comment>
<evidence type="ECO:0008006" key="4">
    <source>
        <dbReference type="Google" id="ProtNLM"/>
    </source>
</evidence>
<dbReference type="Gene3D" id="2.60.40.10">
    <property type="entry name" value="Immunoglobulins"/>
    <property type="match status" value="1"/>
</dbReference>
<evidence type="ECO:0000313" key="3">
    <source>
        <dbReference type="Proteomes" id="UP001139721"/>
    </source>
</evidence>
<dbReference type="EMBL" id="JAJKBJ010000040">
    <property type="protein sequence ID" value="MCL9685784.1"/>
    <property type="molecule type" value="Genomic_DNA"/>
</dbReference>
<protein>
    <recommendedName>
        <fullName evidence="4">Ig-like domain-containing protein</fullName>
    </recommendedName>
</protein>
<sequence>MKKLVLLWMMFFCCVSFGFDYPDVTIDFNRTPPATVFYGETLRIPVQMGFKNLRTHKVWSMPEGSALELVSGYCPFVPYDARTLWFGTCNMNIVIPGNKLGKVVVGILSYHVWGDERGHDWNRVYSSPGFYVEVIPHPLSVLPIPIQEATANQPFVYNLKSAVKFYDENKMAGRPAQGLVNPVEQDGLRFDQNSFSIVGTPNRTGAYVFKVGAQNASSTASPTDFKVQVGVNLKDKPVFKKHYSLAGALPEQKYSMNLMELIEPQKGFMATNQISFRLDPNFNNPGWLHIAKEDATFLVGTVPSEAAGKEVVIRLIASSNTGGDSEPWAVKIPIAYDPAKKPVIEAFELEKLAGSNIYEDLSGYVKDPARASDLKVILDKVEPAASWLHISSLNPTVLEGTVPDEATGQKYQLTLRANTSIGGSSNSIVIPLQISVDEEQTPRFKAANPLIPMLYPGQPFSYDFVANKDIYPEYNDAPYEIKFASGFNPPNWLRIEENKLISDLIPDDIDYVVNIKVVIKNIPGGLSGENLLSLRVMN</sequence>
<gene>
    <name evidence="2" type="ORF">LOX96_16920</name>
</gene>
<reference evidence="2" key="1">
    <citation type="submission" date="2021-11" db="EMBL/GenBank/DDBJ databases">
        <title>Legionella maioricencis sp. nov., a new species isolated from hot water samples in Mallorca.</title>
        <authorList>
            <person name="Crespi S."/>
            <person name="Drasar V."/>
            <person name="Salva-Serra F."/>
            <person name="Jaen-Luchoro D."/>
            <person name="Pineiro-Iglesias B."/>
            <person name="Aliaga F."/>
            <person name="Fernandez-Juarez V."/>
            <person name="Coll G."/>
            <person name="Moore E.R.B."/>
            <person name="Bennasar-Figueras A."/>
        </authorList>
    </citation>
    <scope>NUCLEOTIDE SEQUENCE</scope>
    <source>
        <strain evidence="2">HCPI-6</strain>
    </source>
</reference>
<dbReference type="Proteomes" id="UP001139721">
    <property type="component" value="Unassembled WGS sequence"/>
</dbReference>
<dbReference type="GO" id="GO:0005509">
    <property type="term" value="F:calcium ion binding"/>
    <property type="evidence" value="ECO:0007669"/>
    <property type="project" value="InterPro"/>
</dbReference>
<dbReference type="SUPFAM" id="SSF49313">
    <property type="entry name" value="Cadherin-like"/>
    <property type="match status" value="1"/>
</dbReference>
<proteinExistence type="predicted"/>
<dbReference type="GO" id="GO:0016020">
    <property type="term" value="C:membrane"/>
    <property type="evidence" value="ECO:0007669"/>
    <property type="project" value="InterPro"/>
</dbReference>
<keyword evidence="1" id="KW-0732">Signal</keyword>
<evidence type="ECO:0000313" key="2">
    <source>
        <dbReference type="EMBL" id="MCL9685784.1"/>
    </source>
</evidence>
<dbReference type="InterPro" id="IPR013783">
    <property type="entry name" value="Ig-like_fold"/>
</dbReference>
<keyword evidence="3" id="KW-1185">Reference proteome</keyword>
<dbReference type="InterPro" id="IPR015919">
    <property type="entry name" value="Cadherin-like_sf"/>
</dbReference>
<feature type="signal peptide" evidence="1">
    <location>
        <begin position="1"/>
        <end position="18"/>
    </location>
</feature>